<dbReference type="InterPro" id="IPR033248">
    <property type="entry name" value="Transketolase_C"/>
</dbReference>
<dbReference type="STRING" id="869212.Turpa_4076"/>
<dbReference type="InterPro" id="IPR009014">
    <property type="entry name" value="Transketo_C/PFOR_II"/>
</dbReference>
<dbReference type="InterPro" id="IPR029061">
    <property type="entry name" value="THDP-binding"/>
</dbReference>
<evidence type="ECO:0000256" key="1">
    <source>
        <dbReference type="ARBA" id="ARBA00001964"/>
    </source>
</evidence>
<proteinExistence type="inferred from homology"/>
<feature type="domain" description="Transketolase-like pyrimidine-binding" evidence="4">
    <location>
        <begin position="26"/>
        <end position="191"/>
    </location>
</feature>
<comment type="cofactor">
    <cofactor evidence="1">
        <name>thiamine diphosphate</name>
        <dbReference type="ChEBI" id="CHEBI:58937"/>
    </cofactor>
</comment>
<dbReference type="SUPFAM" id="SSF52518">
    <property type="entry name" value="Thiamin diphosphate-binding fold (THDP-binding)"/>
    <property type="match status" value="1"/>
</dbReference>
<evidence type="ECO:0000256" key="3">
    <source>
        <dbReference type="ARBA" id="ARBA00023052"/>
    </source>
</evidence>
<sequence>MLTPGQITLFGRVPITDILSPNLEKKATRDGYGAALVEIGAENPKVVVLDADLSGSTKTKKFSEKYPDRFFNFGVAEQNLIGHAAGLALSGLIPVASSFAMFASGRAWEILRNSVCYPHLNVKVAATHAGITLGEDGASHQIIEDIALTRVIPGLTVLVPADYYHAAAAIKAAVAYNGPVYLRLGRPNVPSIYGAGDAFTIGGSTVLQRGDKVTFIAAGVMVYEAFKAAALIEKEIGQKITVIDAYSVKPLDTKTILNETKDAKLVVTFEEHNVMAGLGSAVAELLSAEQPRRLHRVGLNDEFGQSGDAPSLMKHYKLAAETMVPDLITRIRAVD</sequence>
<evidence type="ECO:0000313" key="6">
    <source>
        <dbReference type="Proteomes" id="UP000006048"/>
    </source>
</evidence>
<keyword evidence="5" id="KW-0808">Transferase</keyword>
<dbReference type="KEGG" id="tpx:Turpa_4076"/>
<reference evidence="5 6" key="1">
    <citation type="submission" date="2012-06" db="EMBL/GenBank/DDBJ databases">
        <title>The complete chromosome of genome of Turneriella parva DSM 21527.</title>
        <authorList>
            <consortium name="US DOE Joint Genome Institute (JGI-PGF)"/>
            <person name="Lucas S."/>
            <person name="Han J."/>
            <person name="Lapidus A."/>
            <person name="Bruce D."/>
            <person name="Goodwin L."/>
            <person name="Pitluck S."/>
            <person name="Peters L."/>
            <person name="Kyrpides N."/>
            <person name="Mavromatis K."/>
            <person name="Ivanova N."/>
            <person name="Mikhailova N."/>
            <person name="Chertkov O."/>
            <person name="Detter J.C."/>
            <person name="Tapia R."/>
            <person name="Han C."/>
            <person name="Land M."/>
            <person name="Hauser L."/>
            <person name="Markowitz V."/>
            <person name="Cheng J.-F."/>
            <person name="Hugenholtz P."/>
            <person name="Woyke T."/>
            <person name="Wu D."/>
            <person name="Gronow S."/>
            <person name="Wellnitz S."/>
            <person name="Brambilla E."/>
            <person name="Klenk H.-P."/>
            <person name="Eisen J.A."/>
        </authorList>
    </citation>
    <scope>NUCLEOTIDE SEQUENCE [LARGE SCALE GENOMIC DNA]</scope>
    <source>
        <strain evidence="6">ATCC BAA-1111 / DSM 21527 / NCTC 11395 / H</strain>
    </source>
</reference>
<dbReference type="Gene3D" id="3.40.50.920">
    <property type="match status" value="1"/>
</dbReference>
<dbReference type="CDD" id="cd07033">
    <property type="entry name" value="TPP_PYR_DXS_TK_like"/>
    <property type="match status" value="1"/>
</dbReference>
<dbReference type="SMART" id="SM00861">
    <property type="entry name" value="Transket_pyr"/>
    <property type="match status" value="1"/>
</dbReference>
<name>I4BBQ3_TURPD</name>
<dbReference type="PATRIC" id="fig|869212.3.peg.4112"/>
<dbReference type="HOGENOM" id="CLU_009227_1_1_12"/>
<protein>
    <submittedName>
        <fullName evidence="5">Transketolase subunit B</fullName>
        <ecNumber evidence="5">2.2.1.1</ecNumber>
    </submittedName>
</protein>
<comment type="similarity">
    <text evidence="2">Belongs to the transketolase family.</text>
</comment>
<dbReference type="PANTHER" id="PTHR43825:SF1">
    <property type="entry name" value="TRANSKETOLASE-LIKE PYRIMIDINE-BINDING DOMAIN-CONTAINING PROTEIN"/>
    <property type="match status" value="1"/>
</dbReference>
<dbReference type="GO" id="GO:0004802">
    <property type="term" value="F:transketolase activity"/>
    <property type="evidence" value="ECO:0007669"/>
    <property type="project" value="UniProtKB-EC"/>
</dbReference>
<dbReference type="InterPro" id="IPR005475">
    <property type="entry name" value="Transketolase-like_Pyr-bd"/>
</dbReference>
<dbReference type="InterPro" id="IPR051157">
    <property type="entry name" value="PDH/Transketolase"/>
</dbReference>
<organism evidence="5 6">
    <name type="scientific">Turneriella parva (strain ATCC BAA-1111 / DSM 21527 / NCTC 11395 / H)</name>
    <name type="common">Leptospira parva</name>
    <dbReference type="NCBI Taxonomy" id="869212"/>
    <lineage>
        <taxon>Bacteria</taxon>
        <taxon>Pseudomonadati</taxon>
        <taxon>Spirochaetota</taxon>
        <taxon>Spirochaetia</taxon>
        <taxon>Leptospirales</taxon>
        <taxon>Leptospiraceae</taxon>
        <taxon>Turneriella</taxon>
    </lineage>
</organism>
<evidence type="ECO:0000259" key="4">
    <source>
        <dbReference type="SMART" id="SM00861"/>
    </source>
</evidence>
<gene>
    <name evidence="5" type="ordered locus">Turpa_4076</name>
</gene>
<dbReference type="PANTHER" id="PTHR43825">
    <property type="entry name" value="PYRUVATE DEHYDROGENASE E1 COMPONENT"/>
    <property type="match status" value="1"/>
</dbReference>
<dbReference type="Gene3D" id="3.40.50.970">
    <property type="match status" value="1"/>
</dbReference>
<accession>I4BBQ3</accession>
<dbReference type="FunFam" id="3.40.50.970:FF:000129">
    <property type="entry name" value="Transketolase"/>
    <property type="match status" value="1"/>
</dbReference>
<dbReference type="AlphaFoldDB" id="I4BBQ3"/>
<dbReference type="Pfam" id="PF02779">
    <property type="entry name" value="Transket_pyr"/>
    <property type="match status" value="1"/>
</dbReference>
<keyword evidence="6" id="KW-1185">Reference proteome</keyword>
<dbReference type="EC" id="2.2.1.1" evidence="5"/>
<evidence type="ECO:0000256" key="2">
    <source>
        <dbReference type="ARBA" id="ARBA00007131"/>
    </source>
</evidence>
<dbReference type="SUPFAM" id="SSF52922">
    <property type="entry name" value="TK C-terminal domain-like"/>
    <property type="match status" value="1"/>
</dbReference>
<dbReference type="Pfam" id="PF02780">
    <property type="entry name" value="Transketolase_C"/>
    <property type="match status" value="1"/>
</dbReference>
<keyword evidence="3" id="KW-0786">Thiamine pyrophosphate</keyword>
<dbReference type="EMBL" id="CP002959">
    <property type="protein sequence ID" value="AFM14710.1"/>
    <property type="molecule type" value="Genomic_DNA"/>
</dbReference>
<evidence type="ECO:0000313" key="5">
    <source>
        <dbReference type="EMBL" id="AFM14710.1"/>
    </source>
</evidence>
<dbReference type="Proteomes" id="UP000006048">
    <property type="component" value="Chromosome"/>
</dbReference>